<dbReference type="GO" id="GO:0003677">
    <property type="term" value="F:DNA binding"/>
    <property type="evidence" value="ECO:0007669"/>
    <property type="project" value="UniProtKB-KW"/>
</dbReference>
<evidence type="ECO:0000313" key="1">
    <source>
        <dbReference type="EMBL" id="PKG28214.1"/>
    </source>
</evidence>
<proteinExistence type="predicted"/>
<dbReference type="EMBL" id="PISD01000031">
    <property type="protein sequence ID" value="PKG28214.1"/>
    <property type="molecule type" value="Genomic_DNA"/>
</dbReference>
<keyword evidence="1" id="KW-0238">DNA-binding</keyword>
<keyword evidence="2" id="KW-1185">Reference proteome</keyword>
<name>A0A2N0ZFC5_9BACI</name>
<reference evidence="1 2" key="1">
    <citation type="journal article" date="2010" name="Int. J. Syst. Evol. Microbiol.">
        <title>Bacillus horneckiae sp. nov., isolated from a spacecraft-assembly clean room.</title>
        <authorList>
            <person name="Vaishampayan P."/>
            <person name="Probst A."/>
            <person name="Krishnamurthi S."/>
            <person name="Ghosh S."/>
            <person name="Osman S."/>
            <person name="McDowall A."/>
            <person name="Ruckmani A."/>
            <person name="Mayilraj S."/>
            <person name="Venkateswaran K."/>
        </authorList>
    </citation>
    <scope>NUCLEOTIDE SEQUENCE [LARGE SCALE GENOMIC DNA]</scope>
    <source>
        <strain evidence="2">1PO1SC</strain>
    </source>
</reference>
<evidence type="ECO:0000313" key="2">
    <source>
        <dbReference type="Proteomes" id="UP000233343"/>
    </source>
</evidence>
<sequence>MIKHAFKDVDSLKEFIELEVITTHEVAKMLGCSRQNIKQLMDYKCLVPIKQTSRERLSFKSDVIEYINKKKYIRKTTLCR</sequence>
<protein>
    <submittedName>
        <fullName evidence="1">DNA-binding protein</fullName>
    </submittedName>
</protein>
<comment type="caution">
    <text evidence="1">The sequence shown here is derived from an EMBL/GenBank/DDBJ whole genome shotgun (WGS) entry which is preliminary data.</text>
</comment>
<accession>A0A2N0ZFC5</accession>
<gene>
    <name evidence="1" type="ORF">CWS20_15230</name>
</gene>
<dbReference type="AlphaFoldDB" id="A0A2N0ZFC5"/>
<dbReference type="Proteomes" id="UP000233343">
    <property type="component" value="Unassembled WGS sequence"/>
</dbReference>
<organism evidence="1 2">
    <name type="scientific">Cytobacillus horneckiae</name>
    <dbReference type="NCBI Taxonomy" id="549687"/>
    <lineage>
        <taxon>Bacteria</taxon>
        <taxon>Bacillati</taxon>
        <taxon>Bacillota</taxon>
        <taxon>Bacilli</taxon>
        <taxon>Bacillales</taxon>
        <taxon>Bacillaceae</taxon>
        <taxon>Cytobacillus</taxon>
    </lineage>
</organism>